<reference evidence="1 2" key="1">
    <citation type="journal article" date="2022" name="Hortic Res">
        <title>A haplotype resolved chromosomal level avocado genome allows analysis of novel avocado genes.</title>
        <authorList>
            <person name="Nath O."/>
            <person name="Fletcher S.J."/>
            <person name="Hayward A."/>
            <person name="Shaw L.M."/>
            <person name="Masouleh A.K."/>
            <person name="Furtado A."/>
            <person name="Henry R.J."/>
            <person name="Mitter N."/>
        </authorList>
    </citation>
    <scope>NUCLEOTIDE SEQUENCE [LARGE SCALE GENOMIC DNA]</scope>
    <source>
        <strain evidence="2">cv. Hass</strain>
    </source>
</reference>
<accession>A0ACC2M6T4</accession>
<organism evidence="1 2">
    <name type="scientific">Persea americana</name>
    <name type="common">Avocado</name>
    <dbReference type="NCBI Taxonomy" id="3435"/>
    <lineage>
        <taxon>Eukaryota</taxon>
        <taxon>Viridiplantae</taxon>
        <taxon>Streptophyta</taxon>
        <taxon>Embryophyta</taxon>
        <taxon>Tracheophyta</taxon>
        <taxon>Spermatophyta</taxon>
        <taxon>Magnoliopsida</taxon>
        <taxon>Magnoliidae</taxon>
        <taxon>Laurales</taxon>
        <taxon>Lauraceae</taxon>
        <taxon>Persea</taxon>
    </lineage>
</organism>
<name>A0ACC2M6T4_PERAE</name>
<dbReference type="Proteomes" id="UP001234297">
    <property type="component" value="Chromosome 5"/>
</dbReference>
<proteinExistence type="predicted"/>
<dbReference type="EMBL" id="CM056813">
    <property type="protein sequence ID" value="KAJ8641333.1"/>
    <property type="molecule type" value="Genomic_DNA"/>
</dbReference>
<evidence type="ECO:0000313" key="1">
    <source>
        <dbReference type="EMBL" id="KAJ8641333.1"/>
    </source>
</evidence>
<protein>
    <submittedName>
        <fullName evidence="1">Uncharacterized protein</fullName>
    </submittedName>
</protein>
<evidence type="ECO:0000313" key="2">
    <source>
        <dbReference type="Proteomes" id="UP001234297"/>
    </source>
</evidence>
<sequence length="54" mass="6087">MWQVPSEILQQLLLLTADNRIYHKACFRCHHCKGTLKSLSGFVPSLRKASSLCG</sequence>
<gene>
    <name evidence="1" type="ORF">MRB53_018027</name>
</gene>
<comment type="caution">
    <text evidence="1">The sequence shown here is derived from an EMBL/GenBank/DDBJ whole genome shotgun (WGS) entry which is preliminary data.</text>
</comment>
<keyword evidence="2" id="KW-1185">Reference proteome</keyword>